<feature type="compositionally biased region" description="Basic and acidic residues" evidence="1">
    <location>
        <begin position="72"/>
        <end position="84"/>
    </location>
</feature>
<name>A0A699RY46_TANCI</name>
<reference evidence="2" key="1">
    <citation type="journal article" date="2019" name="Sci. Rep.">
        <title>Draft genome of Tanacetum cinerariifolium, the natural source of mosquito coil.</title>
        <authorList>
            <person name="Yamashiro T."/>
            <person name="Shiraishi A."/>
            <person name="Satake H."/>
            <person name="Nakayama K."/>
        </authorList>
    </citation>
    <scope>NUCLEOTIDE SEQUENCE</scope>
</reference>
<sequence>MPSKSNDPPDPLLDELYSLTKMTSGEEIRDASLNATKVKVMKGLHRKPYRGSKIKVSSKERDRNETSPVDNRGGKRAENSHVDDSINKVLSDLESGSLDSHLKFSFGSSVENKED</sequence>
<dbReference type="AlphaFoldDB" id="A0A699RY46"/>
<dbReference type="EMBL" id="BKCJ011117283">
    <property type="protein sequence ID" value="GFC88761.1"/>
    <property type="molecule type" value="Genomic_DNA"/>
</dbReference>
<gene>
    <name evidence="2" type="ORF">Tci_860731</name>
</gene>
<feature type="region of interest" description="Disordered" evidence="1">
    <location>
        <begin position="44"/>
        <end position="84"/>
    </location>
</feature>
<proteinExistence type="predicted"/>
<evidence type="ECO:0000313" key="2">
    <source>
        <dbReference type="EMBL" id="GFC88761.1"/>
    </source>
</evidence>
<comment type="caution">
    <text evidence="2">The sequence shown here is derived from an EMBL/GenBank/DDBJ whole genome shotgun (WGS) entry which is preliminary data.</text>
</comment>
<feature type="compositionally biased region" description="Basic residues" evidence="1">
    <location>
        <begin position="44"/>
        <end position="53"/>
    </location>
</feature>
<accession>A0A699RY46</accession>
<organism evidence="2">
    <name type="scientific">Tanacetum cinerariifolium</name>
    <name type="common">Dalmatian daisy</name>
    <name type="synonym">Chrysanthemum cinerariifolium</name>
    <dbReference type="NCBI Taxonomy" id="118510"/>
    <lineage>
        <taxon>Eukaryota</taxon>
        <taxon>Viridiplantae</taxon>
        <taxon>Streptophyta</taxon>
        <taxon>Embryophyta</taxon>
        <taxon>Tracheophyta</taxon>
        <taxon>Spermatophyta</taxon>
        <taxon>Magnoliopsida</taxon>
        <taxon>eudicotyledons</taxon>
        <taxon>Gunneridae</taxon>
        <taxon>Pentapetalae</taxon>
        <taxon>asterids</taxon>
        <taxon>campanulids</taxon>
        <taxon>Asterales</taxon>
        <taxon>Asteraceae</taxon>
        <taxon>Asteroideae</taxon>
        <taxon>Anthemideae</taxon>
        <taxon>Anthemidinae</taxon>
        <taxon>Tanacetum</taxon>
    </lineage>
</organism>
<protein>
    <submittedName>
        <fullName evidence="2">Uncharacterized protein</fullName>
    </submittedName>
</protein>
<evidence type="ECO:0000256" key="1">
    <source>
        <dbReference type="SAM" id="MobiDB-lite"/>
    </source>
</evidence>